<proteinExistence type="predicted"/>
<dbReference type="PROSITE" id="PS51257">
    <property type="entry name" value="PROKAR_LIPOPROTEIN"/>
    <property type="match status" value="1"/>
</dbReference>
<dbReference type="AlphaFoldDB" id="A0A8B6GFD5"/>
<comment type="caution">
    <text evidence="2">The sequence shown here is derived from an EMBL/GenBank/DDBJ whole genome shotgun (WGS) entry which is preliminary data.</text>
</comment>
<evidence type="ECO:0000313" key="3">
    <source>
        <dbReference type="Proteomes" id="UP000596742"/>
    </source>
</evidence>
<dbReference type="EMBL" id="UYJE01008347">
    <property type="protein sequence ID" value="VDI63159.1"/>
    <property type="molecule type" value="Genomic_DNA"/>
</dbReference>
<feature type="coiled-coil region" evidence="1">
    <location>
        <begin position="86"/>
        <end position="214"/>
    </location>
</feature>
<reference evidence="2" key="1">
    <citation type="submission" date="2018-11" db="EMBL/GenBank/DDBJ databases">
        <authorList>
            <person name="Alioto T."/>
            <person name="Alioto T."/>
        </authorList>
    </citation>
    <scope>NUCLEOTIDE SEQUENCE</scope>
</reference>
<evidence type="ECO:0000313" key="2">
    <source>
        <dbReference type="EMBL" id="VDI63159.1"/>
    </source>
</evidence>
<gene>
    <name evidence="2" type="ORF">MGAL_10B021259</name>
</gene>
<evidence type="ECO:0000256" key="1">
    <source>
        <dbReference type="SAM" id="Coils"/>
    </source>
</evidence>
<sequence>MLRQKYFSSLNFICLICSCKCQDLEKFVAPLLDNRGAPLVAIVNTTNISSHIVRSIEMPLREIINSTIECKINDKLEEDIVSSQVLQNVNDQMDTLQQTIDKHIGDNRGKFTEVKQEIAALRKEMEETILRERIEQMKNLTKTVDTVNTDLNEKVKKLAINVDIMQSELKETILSIDSNVSNLADHLENYSNRLNELRLNLQKLAVNTSAIEDDMGQVKAITDINDESLRVHDSKLESLTETINDMNSRDIDRSDDSVRCRQR</sequence>
<name>A0A8B6GFD5_MYTGA</name>
<keyword evidence="1" id="KW-0175">Coiled coil</keyword>
<keyword evidence="3" id="KW-1185">Reference proteome</keyword>
<accession>A0A8B6GFD5</accession>
<protein>
    <submittedName>
        <fullName evidence="2">Uncharacterized protein</fullName>
    </submittedName>
</protein>
<organism evidence="2 3">
    <name type="scientific">Mytilus galloprovincialis</name>
    <name type="common">Mediterranean mussel</name>
    <dbReference type="NCBI Taxonomy" id="29158"/>
    <lineage>
        <taxon>Eukaryota</taxon>
        <taxon>Metazoa</taxon>
        <taxon>Spiralia</taxon>
        <taxon>Lophotrochozoa</taxon>
        <taxon>Mollusca</taxon>
        <taxon>Bivalvia</taxon>
        <taxon>Autobranchia</taxon>
        <taxon>Pteriomorphia</taxon>
        <taxon>Mytilida</taxon>
        <taxon>Mytiloidea</taxon>
        <taxon>Mytilidae</taxon>
        <taxon>Mytilinae</taxon>
        <taxon>Mytilus</taxon>
    </lineage>
</organism>
<dbReference type="OrthoDB" id="6155914at2759"/>
<dbReference type="Proteomes" id="UP000596742">
    <property type="component" value="Unassembled WGS sequence"/>
</dbReference>
<dbReference type="Gene3D" id="1.20.5.1230">
    <property type="entry name" value="Apolipoprotein A-I"/>
    <property type="match status" value="1"/>
</dbReference>